<dbReference type="Proteomes" id="UP000308730">
    <property type="component" value="Unassembled WGS sequence"/>
</dbReference>
<gene>
    <name evidence="2" type="ORF">EUX98_g9341</name>
</gene>
<reference evidence="2 3" key="1">
    <citation type="submission" date="2019-02" db="EMBL/GenBank/DDBJ databases">
        <title>Genome sequencing of the rare red list fungi Antrodiella citrinella (Flaviporus citrinellus).</title>
        <authorList>
            <person name="Buettner E."/>
            <person name="Kellner H."/>
        </authorList>
    </citation>
    <scope>NUCLEOTIDE SEQUENCE [LARGE SCALE GENOMIC DNA]</scope>
    <source>
        <strain evidence="2 3">DSM 108506</strain>
    </source>
</reference>
<sequence length="222" mass="24660">VTSDQERRKAEAGSRRNDPDSPFSSGQREQDESLNDDDELFKYEDLETLDLPESIAPPFEPPNVAIPPPMYSVHTASVQYQPFRDRGAGAVDSETLGVQRGLTIPDFPSLAISAPPRYHLDHCVTQRSDRGSLIFSTPFLSPESSQLPSQLNQMHPLANAVAGAAQGEMHGHLPQTYRNDIQTILMEFKHQLLADQRDMIVSSMQNILDGALQRTIQVPSRV</sequence>
<feature type="non-terminal residue" evidence="2">
    <location>
        <position position="1"/>
    </location>
</feature>
<evidence type="ECO:0000313" key="2">
    <source>
        <dbReference type="EMBL" id="THH16196.1"/>
    </source>
</evidence>
<evidence type="ECO:0000256" key="1">
    <source>
        <dbReference type="SAM" id="MobiDB-lite"/>
    </source>
</evidence>
<feature type="region of interest" description="Disordered" evidence="1">
    <location>
        <begin position="1"/>
        <end position="43"/>
    </location>
</feature>
<name>A0A4S4LUM2_9APHY</name>
<proteinExistence type="predicted"/>
<protein>
    <submittedName>
        <fullName evidence="2">Uncharacterized protein</fullName>
    </submittedName>
</protein>
<keyword evidence="3" id="KW-1185">Reference proteome</keyword>
<feature type="compositionally biased region" description="Basic and acidic residues" evidence="1">
    <location>
        <begin position="1"/>
        <end position="19"/>
    </location>
</feature>
<evidence type="ECO:0000313" key="3">
    <source>
        <dbReference type="Proteomes" id="UP000308730"/>
    </source>
</evidence>
<dbReference type="EMBL" id="SGPM01000754">
    <property type="protein sequence ID" value="THH16196.1"/>
    <property type="molecule type" value="Genomic_DNA"/>
</dbReference>
<comment type="caution">
    <text evidence="2">The sequence shown here is derived from an EMBL/GenBank/DDBJ whole genome shotgun (WGS) entry which is preliminary data.</text>
</comment>
<organism evidence="2 3">
    <name type="scientific">Antrodiella citrinella</name>
    <dbReference type="NCBI Taxonomy" id="2447956"/>
    <lineage>
        <taxon>Eukaryota</taxon>
        <taxon>Fungi</taxon>
        <taxon>Dikarya</taxon>
        <taxon>Basidiomycota</taxon>
        <taxon>Agaricomycotina</taxon>
        <taxon>Agaricomycetes</taxon>
        <taxon>Polyporales</taxon>
        <taxon>Steccherinaceae</taxon>
        <taxon>Antrodiella</taxon>
    </lineage>
</organism>
<dbReference type="AlphaFoldDB" id="A0A4S4LUM2"/>
<accession>A0A4S4LUM2</accession>